<sequence length="588" mass="65318">MSTSIFLLWLVTIPLTIHATTIKVDQPKGFLLDCGGSEKIEQDSLIYAPDDNYIKTGNKSEIKQDGLVPLLSSVRYFPDDVEEKFCYHLPVNKGRKMLIKTIYYYGGFDGGKEPPIFDQIIDGTKWNINTSADYAEGLSSYYEVVMVAHYKVLSICLAKNEHTTSDPFISAIEMLYLDDSLYNSTDFGKYALVTLARHSFGSHDTIIFPDDKFNRHWYPFLDENPVVTSHTPVTPSTFWNMPPEKVFENSVTASRGKTLVVNWPSFPLPKTYYYLALYFQENRTPSPFSWRVFDVLINGAKFFSNLNVTTSGVTVYSTTWPLEGETNITLIPEINSPVGPVVAAGELFQLLPLAGRTLTRDVAVMDDLRKSFNKKPQDWHGDPCLPKDKSWTGVTCSSGTNTRIISLNLTNAGIAGSLPPSISKLTALSHLWLGSNELTGQIPDLSSLINLETLHLENNQLQGSIPESLGHLPKLREVFLQNNHLKGSIPESLRNKNSINLKVSPGNEGISVAAPELLDRGDHCEALRTDSILVASIFANGKQSPETRKQTIGRIPETITVLALAFLISLSTEFLIVSTTSGTRTLQK</sequence>
<feature type="domain" description="Malectin-like" evidence="9">
    <location>
        <begin position="32"/>
        <end position="349"/>
    </location>
</feature>
<organism evidence="10 11">
    <name type="scientific">Anisodus acutangulus</name>
    <dbReference type="NCBI Taxonomy" id="402998"/>
    <lineage>
        <taxon>Eukaryota</taxon>
        <taxon>Viridiplantae</taxon>
        <taxon>Streptophyta</taxon>
        <taxon>Embryophyta</taxon>
        <taxon>Tracheophyta</taxon>
        <taxon>Spermatophyta</taxon>
        <taxon>Magnoliopsida</taxon>
        <taxon>eudicotyledons</taxon>
        <taxon>Gunneridae</taxon>
        <taxon>Pentapetalae</taxon>
        <taxon>asterids</taxon>
        <taxon>lamiids</taxon>
        <taxon>Solanales</taxon>
        <taxon>Solanaceae</taxon>
        <taxon>Solanoideae</taxon>
        <taxon>Hyoscyameae</taxon>
        <taxon>Anisodus</taxon>
    </lineage>
</organism>
<dbReference type="InterPro" id="IPR025875">
    <property type="entry name" value="Leu-rich_rpt_4"/>
</dbReference>
<evidence type="ECO:0000256" key="3">
    <source>
        <dbReference type="ARBA" id="ARBA00022729"/>
    </source>
</evidence>
<evidence type="ECO:0000256" key="7">
    <source>
        <dbReference type="SAM" id="SignalP"/>
    </source>
</evidence>
<dbReference type="InterPro" id="IPR032675">
    <property type="entry name" value="LRR_dom_sf"/>
</dbReference>
<gene>
    <name evidence="10" type="ORF">K7X08_008864</name>
</gene>
<accession>A0A9Q1N1U3</accession>
<evidence type="ECO:0000313" key="10">
    <source>
        <dbReference type="EMBL" id="KAJ8572353.1"/>
    </source>
</evidence>
<dbReference type="AlphaFoldDB" id="A0A9Q1N1U3"/>
<dbReference type="OrthoDB" id="1394818at2759"/>
<feature type="domain" description="Leucine-rich repeat-containing N-terminal plant-type" evidence="8">
    <location>
        <begin position="361"/>
        <end position="397"/>
    </location>
</feature>
<evidence type="ECO:0000256" key="2">
    <source>
        <dbReference type="ARBA" id="ARBA00022614"/>
    </source>
</evidence>
<feature type="signal peptide" evidence="7">
    <location>
        <begin position="1"/>
        <end position="19"/>
    </location>
</feature>
<dbReference type="PANTHER" id="PTHR45631:SF45">
    <property type="entry name" value="LEUCINE-RICH REPEAT (LRR) FAMILY PROTEIN"/>
    <property type="match status" value="1"/>
</dbReference>
<dbReference type="SUPFAM" id="SSF52058">
    <property type="entry name" value="L domain-like"/>
    <property type="match status" value="1"/>
</dbReference>
<reference evidence="11" key="1">
    <citation type="journal article" date="2023" name="Proc. Natl. Acad. Sci. U.S.A.">
        <title>Genomic and structural basis for evolution of tropane alkaloid biosynthesis.</title>
        <authorList>
            <person name="Wanga Y.-J."/>
            <person name="Taina T."/>
            <person name="Yua J.-Y."/>
            <person name="Lia J."/>
            <person name="Xua B."/>
            <person name="Chenc J."/>
            <person name="D'Auriad J.C."/>
            <person name="Huanga J.-P."/>
            <person name="Huanga S.-X."/>
        </authorList>
    </citation>
    <scope>NUCLEOTIDE SEQUENCE [LARGE SCALE GENOMIC DNA]</scope>
    <source>
        <strain evidence="11">cv. KIB-2019</strain>
    </source>
</reference>
<keyword evidence="6" id="KW-0325">Glycoprotein</keyword>
<dbReference type="InterPro" id="IPR024788">
    <property type="entry name" value="Malectin-like_Carb-bd_dom"/>
</dbReference>
<name>A0A9Q1N1U3_9SOLA</name>
<dbReference type="FunFam" id="3.80.10.10:FF:000041">
    <property type="entry name" value="LRR receptor-like serine/threonine-protein kinase ERECTA"/>
    <property type="match status" value="1"/>
</dbReference>
<evidence type="ECO:0000259" key="8">
    <source>
        <dbReference type="Pfam" id="PF08263"/>
    </source>
</evidence>
<dbReference type="PANTHER" id="PTHR45631">
    <property type="entry name" value="OS07G0107800 PROTEIN-RELATED"/>
    <property type="match status" value="1"/>
</dbReference>
<evidence type="ECO:0000256" key="5">
    <source>
        <dbReference type="ARBA" id="ARBA00023136"/>
    </source>
</evidence>
<proteinExistence type="predicted"/>
<dbReference type="PROSITE" id="PS51450">
    <property type="entry name" value="LRR"/>
    <property type="match status" value="2"/>
</dbReference>
<keyword evidence="5" id="KW-0472">Membrane</keyword>
<evidence type="ECO:0000313" key="11">
    <source>
        <dbReference type="Proteomes" id="UP001152561"/>
    </source>
</evidence>
<keyword evidence="11" id="KW-1185">Reference proteome</keyword>
<evidence type="ECO:0000259" key="9">
    <source>
        <dbReference type="Pfam" id="PF12819"/>
    </source>
</evidence>
<dbReference type="GO" id="GO:0050832">
    <property type="term" value="P:defense response to fungus"/>
    <property type="evidence" value="ECO:0007669"/>
    <property type="project" value="UniProtKB-ARBA"/>
</dbReference>
<dbReference type="InterPro" id="IPR013210">
    <property type="entry name" value="LRR_N_plant-typ"/>
</dbReference>
<dbReference type="GO" id="GO:0016020">
    <property type="term" value="C:membrane"/>
    <property type="evidence" value="ECO:0007669"/>
    <property type="project" value="UniProtKB-SubCell"/>
</dbReference>
<evidence type="ECO:0000256" key="1">
    <source>
        <dbReference type="ARBA" id="ARBA00004167"/>
    </source>
</evidence>
<dbReference type="InterPro" id="IPR001611">
    <property type="entry name" value="Leu-rich_rpt"/>
</dbReference>
<evidence type="ECO:0000256" key="6">
    <source>
        <dbReference type="ARBA" id="ARBA00023180"/>
    </source>
</evidence>
<dbReference type="Proteomes" id="UP001152561">
    <property type="component" value="Unassembled WGS sequence"/>
</dbReference>
<dbReference type="EMBL" id="JAJAGQ010000001">
    <property type="protein sequence ID" value="KAJ8572353.1"/>
    <property type="molecule type" value="Genomic_DNA"/>
</dbReference>
<keyword evidence="2" id="KW-0433">Leucine-rich repeat</keyword>
<keyword evidence="4" id="KW-0677">Repeat</keyword>
<dbReference type="Pfam" id="PF12819">
    <property type="entry name" value="Malectin_like"/>
    <property type="match status" value="1"/>
</dbReference>
<comment type="caution">
    <text evidence="10">The sequence shown here is derived from an EMBL/GenBank/DDBJ whole genome shotgun (WGS) entry which is preliminary data.</text>
</comment>
<dbReference type="Pfam" id="PF08263">
    <property type="entry name" value="LRRNT_2"/>
    <property type="match status" value="1"/>
</dbReference>
<dbReference type="Gene3D" id="3.80.10.10">
    <property type="entry name" value="Ribonuclease Inhibitor"/>
    <property type="match status" value="1"/>
</dbReference>
<protein>
    <submittedName>
        <fullName evidence="10">Uncharacterized protein</fullName>
    </submittedName>
</protein>
<comment type="subcellular location">
    <subcellularLocation>
        <location evidence="1">Membrane</location>
        <topology evidence="1">Single-pass membrane protein</topology>
    </subcellularLocation>
</comment>
<dbReference type="Gene3D" id="2.60.120.430">
    <property type="entry name" value="Galactose-binding lectin"/>
    <property type="match status" value="1"/>
</dbReference>
<keyword evidence="3 7" id="KW-0732">Signal</keyword>
<feature type="chain" id="PRO_5040362887" evidence="7">
    <location>
        <begin position="20"/>
        <end position="588"/>
    </location>
</feature>
<evidence type="ECO:0000256" key="4">
    <source>
        <dbReference type="ARBA" id="ARBA00022737"/>
    </source>
</evidence>
<dbReference type="Pfam" id="PF12799">
    <property type="entry name" value="LRR_4"/>
    <property type="match status" value="1"/>
</dbReference>